<keyword evidence="1" id="KW-0547">Nucleotide-binding</keyword>
<name>A0A5S5AM36_9FIRM</name>
<dbReference type="InterPro" id="IPR003593">
    <property type="entry name" value="AAA+_ATPase"/>
</dbReference>
<evidence type="ECO:0000259" key="3">
    <source>
        <dbReference type="SMART" id="SM00382"/>
    </source>
</evidence>
<dbReference type="RefSeq" id="WP_148867551.1">
    <property type="nucleotide sequence ID" value="NZ_VNHO01000021.1"/>
</dbReference>
<dbReference type="AlphaFoldDB" id="A0A5S5AM36"/>
<evidence type="ECO:0000256" key="2">
    <source>
        <dbReference type="ARBA" id="ARBA00022840"/>
    </source>
</evidence>
<sequence>MNGQEEFQFLAKLQQHISPILPSAIRQIFFKLPPDKLKKVEEIRLRRGRPFMVVEGRQDYMLTPEGVVTDNPDRAYFVTGEDAVKTFQLISQSSVYALEEEIKNGYITIKGGHRVGIVGKVILEGGQIKTMKHISGFNIRIAREVLGAADEALPFVMNDRGEFLNTMILSPPKAGKTTLLRDLIRQLSSGNPQRGLKGFKVGVVDERSEIACSYEGVPQNDVGIRTDVLDGCPKARGIMMLLRSMSPDIIATDEIGKPEDVEAVEEALNAGVKLLTTAHGADLEDAGRRPTIRKLIESNFFDRYLILGFSEGVGTIEKVVEGKDHRIIYDRRNKGGILNAV</sequence>
<dbReference type="InterPro" id="IPR045735">
    <property type="entry name" value="Spore_III_AA_AAA+_ATPase"/>
</dbReference>
<dbReference type="PANTHER" id="PTHR20953:SF3">
    <property type="entry name" value="P-LOOP CONTAINING NUCLEOSIDE TRIPHOSPHATE HYDROLASES SUPERFAMILY PROTEIN"/>
    <property type="match status" value="1"/>
</dbReference>
<accession>A0A5S5AM36</accession>
<evidence type="ECO:0000256" key="1">
    <source>
        <dbReference type="ARBA" id="ARBA00022741"/>
    </source>
</evidence>
<keyword evidence="2" id="KW-0067">ATP-binding</keyword>
<organism evidence="4 5">
    <name type="scientific">Thermosediminibacter litoriperuensis</name>
    <dbReference type="NCBI Taxonomy" id="291989"/>
    <lineage>
        <taxon>Bacteria</taxon>
        <taxon>Bacillati</taxon>
        <taxon>Bacillota</taxon>
        <taxon>Clostridia</taxon>
        <taxon>Thermosediminibacterales</taxon>
        <taxon>Thermosediminibacteraceae</taxon>
        <taxon>Thermosediminibacter</taxon>
    </lineage>
</organism>
<dbReference type="Gene3D" id="3.40.50.300">
    <property type="entry name" value="P-loop containing nucleotide triphosphate hydrolases"/>
    <property type="match status" value="1"/>
</dbReference>
<dbReference type="OrthoDB" id="9768243at2"/>
<gene>
    <name evidence="4" type="ORF">LZ11_01838</name>
</gene>
<dbReference type="InterPro" id="IPR027417">
    <property type="entry name" value="P-loop_NTPase"/>
</dbReference>
<proteinExistence type="predicted"/>
<evidence type="ECO:0000313" key="4">
    <source>
        <dbReference type="EMBL" id="TYP51628.1"/>
    </source>
</evidence>
<dbReference type="PANTHER" id="PTHR20953">
    <property type="entry name" value="KINASE-RELATED"/>
    <property type="match status" value="1"/>
</dbReference>
<dbReference type="SMART" id="SM00382">
    <property type="entry name" value="AAA"/>
    <property type="match status" value="1"/>
</dbReference>
<feature type="domain" description="AAA+ ATPase" evidence="3">
    <location>
        <begin position="162"/>
        <end position="311"/>
    </location>
</feature>
<evidence type="ECO:0000313" key="5">
    <source>
        <dbReference type="Proteomes" id="UP000322294"/>
    </source>
</evidence>
<dbReference type="Pfam" id="PF19568">
    <property type="entry name" value="Spore_III_AA"/>
    <property type="match status" value="1"/>
</dbReference>
<dbReference type="SUPFAM" id="SSF52540">
    <property type="entry name" value="P-loop containing nucleoside triphosphate hydrolases"/>
    <property type="match status" value="1"/>
</dbReference>
<comment type="caution">
    <text evidence="4">The sequence shown here is derived from an EMBL/GenBank/DDBJ whole genome shotgun (WGS) entry which is preliminary data.</text>
</comment>
<dbReference type="EMBL" id="VNHO01000021">
    <property type="protein sequence ID" value="TYP51628.1"/>
    <property type="molecule type" value="Genomic_DNA"/>
</dbReference>
<protein>
    <submittedName>
        <fullName evidence="4">Stage III sporulation protein AA</fullName>
    </submittedName>
</protein>
<dbReference type="InterPro" id="IPR014217">
    <property type="entry name" value="Spore_III_AA"/>
</dbReference>
<reference evidence="4 5" key="1">
    <citation type="submission" date="2019-07" db="EMBL/GenBank/DDBJ databases">
        <title>Genomic Encyclopedia of Type Strains, Phase I: the one thousand microbial genomes (KMG-I) project.</title>
        <authorList>
            <person name="Kyrpides N."/>
        </authorList>
    </citation>
    <scope>NUCLEOTIDE SEQUENCE [LARGE SCALE GENOMIC DNA]</scope>
    <source>
        <strain evidence="4 5">DSM 16647</strain>
    </source>
</reference>
<dbReference type="Proteomes" id="UP000322294">
    <property type="component" value="Unassembled WGS sequence"/>
</dbReference>
<dbReference type="NCBIfam" id="TIGR02858">
    <property type="entry name" value="spore_III_AA"/>
    <property type="match status" value="1"/>
</dbReference>
<dbReference type="GO" id="GO:0005524">
    <property type="term" value="F:ATP binding"/>
    <property type="evidence" value="ECO:0007669"/>
    <property type="project" value="UniProtKB-KW"/>
</dbReference>
<keyword evidence="5" id="KW-1185">Reference proteome</keyword>